<protein>
    <recommendedName>
        <fullName evidence="7">Ig-like domain-containing protein</fullName>
    </recommendedName>
</protein>
<dbReference type="SMART" id="SM00409">
    <property type="entry name" value="IG"/>
    <property type="match status" value="1"/>
</dbReference>
<dbReference type="PROSITE" id="PS50835">
    <property type="entry name" value="IG_LIKE"/>
    <property type="match status" value="1"/>
</dbReference>
<reference evidence="8" key="1">
    <citation type="submission" date="2025-08" db="UniProtKB">
        <authorList>
            <consortium name="Ensembl"/>
        </authorList>
    </citation>
    <scope>IDENTIFICATION</scope>
</reference>
<sequence>MLFIWSFIMFSVIEPNQHEVYAEVGSNVLLSCNYSSANTLLWYKQSPGSAPQYLLLIPHYSGIGQGADSLDSRFSGKLNKEKTRVDLEISSVEETDSAMYYCALRPTVTGNPETLYKNLTSPERAFLLCPKFQLTIVPSRMSQHAPILLCQEEELSTSVEDIIALDRDVVDVMEASSVKLSCRYISSLTNSLLWYLQHPGSSPQFLILDNSGIITNTESTKWTLIHEEEDNRVDLEISSAEVTDSTLYYSARKPTVK</sequence>
<dbReference type="GO" id="GO:0042101">
    <property type="term" value="C:T cell receptor complex"/>
    <property type="evidence" value="ECO:0007669"/>
    <property type="project" value="UniProtKB-KW"/>
</dbReference>
<keyword evidence="1 6" id="KW-0732">Signal</keyword>
<evidence type="ECO:0000256" key="1">
    <source>
        <dbReference type="ARBA" id="ARBA00022729"/>
    </source>
</evidence>
<keyword evidence="3" id="KW-0675">Receptor</keyword>
<keyword evidence="5" id="KW-0391">Immunity</keyword>
<feature type="signal peptide" evidence="6">
    <location>
        <begin position="1"/>
        <end position="15"/>
    </location>
</feature>
<dbReference type="Proteomes" id="UP000694402">
    <property type="component" value="Unassembled WGS sequence"/>
</dbReference>
<evidence type="ECO:0000256" key="2">
    <source>
        <dbReference type="ARBA" id="ARBA00023130"/>
    </source>
</evidence>
<dbReference type="Gene3D" id="2.60.40.10">
    <property type="entry name" value="Immunoglobulins"/>
    <property type="match status" value="2"/>
</dbReference>
<evidence type="ECO:0000313" key="9">
    <source>
        <dbReference type="Proteomes" id="UP000694402"/>
    </source>
</evidence>
<dbReference type="InterPro" id="IPR013106">
    <property type="entry name" value="Ig_V-set"/>
</dbReference>
<evidence type="ECO:0000256" key="3">
    <source>
        <dbReference type="ARBA" id="ARBA00023170"/>
    </source>
</evidence>
<proteinExistence type="predicted"/>
<evidence type="ECO:0000256" key="4">
    <source>
        <dbReference type="ARBA" id="ARBA00023319"/>
    </source>
</evidence>
<dbReference type="Ensembl" id="ENSOTST00005017165.2">
    <property type="protein sequence ID" value="ENSOTSP00005015750.2"/>
    <property type="gene ID" value="ENSOTSG00005007848.2"/>
</dbReference>
<dbReference type="InterPro" id="IPR007110">
    <property type="entry name" value="Ig-like_dom"/>
</dbReference>
<dbReference type="PANTHER" id="PTHR19367">
    <property type="entry name" value="T-CELL RECEPTOR ALPHA CHAIN V REGION"/>
    <property type="match status" value="1"/>
</dbReference>
<feature type="domain" description="Ig-like" evidence="7">
    <location>
        <begin position="15"/>
        <end position="120"/>
    </location>
</feature>
<dbReference type="GO" id="GO:0002250">
    <property type="term" value="P:adaptive immune response"/>
    <property type="evidence" value="ECO:0007669"/>
    <property type="project" value="UniProtKB-KW"/>
</dbReference>
<feature type="chain" id="PRO_5044315436" description="Ig-like domain-containing protein" evidence="6">
    <location>
        <begin position="16"/>
        <end position="257"/>
    </location>
</feature>
<dbReference type="SUPFAM" id="SSF48726">
    <property type="entry name" value="Immunoglobulin"/>
    <property type="match status" value="2"/>
</dbReference>
<keyword evidence="5" id="KW-1279">T cell receptor</keyword>
<evidence type="ECO:0000259" key="7">
    <source>
        <dbReference type="PROSITE" id="PS50835"/>
    </source>
</evidence>
<name>A0A8C8CSC1_ONCTS</name>
<dbReference type="SMART" id="SM00406">
    <property type="entry name" value="IGv"/>
    <property type="match status" value="2"/>
</dbReference>
<dbReference type="Pfam" id="PF07686">
    <property type="entry name" value="V-set"/>
    <property type="match status" value="2"/>
</dbReference>
<keyword evidence="2" id="KW-1064">Adaptive immunity</keyword>
<reference evidence="8" key="2">
    <citation type="submission" date="2025-09" db="UniProtKB">
        <authorList>
            <consortium name="Ensembl"/>
        </authorList>
    </citation>
    <scope>IDENTIFICATION</scope>
</reference>
<dbReference type="PANTHER" id="PTHR19367:SF18">
    <property type="entry name" value="T CELL RECEPTOR ALPHA VARIABLE 16"/>
    <property type="match status" value="1"/>
</dbReference>
<evidence type="ECO:0000313" key="8">
    <source>
        <dbReference type="Ensembl" id="ENSOTSP00005015750.2"/>
    </source>
</evidence>
<dbReference type="InterPro" id="IPR036179">
    <property type="entry name" value="Ig-like_dom_sf"/>
</dbReference>
<evidence type="ECO:0000256" key="6">
    <source>
        <dbReference type="SAM" id="SignalP"/>
    </source>
</evidence>
<keyword evidence="9" id="KW-1185">Reference proteome</keyword>
<accession>A0A8C8CSC1</accession>
<dbReference type="GeneTree" id="ENSGT00990000204441"/>
<keyword evidence="4" id="KW-0393">Immunoglobulin domain</keyword>
<dbReference type="InterPro" id="IPR051287">
    <property type="entry name" value="TCR_variable_region"/>
</dbReference>
<dbReference type="AlphaFoldDB" id="A0A8C8CSC1"/>
<evidence type="ECO:0000256" key="5">
    <source>
        <dbReference type="ARBA" id="ARBA00043266"/>
    </source>
</evidence>
<dbReference type="InterPro" id="IPR003599">
    <property type="entry name" value="Ig_sub"/>
</dbReference>
<organism evidence="8 9">
    <name type="scientific">Oncorhynchus tshawytscha</name>
    <name type="common">Chinook salmon</name>
    <name type="synonym">Salmo tshawytscha</name>
    <dbReference type="NCBI Taxonomy" id="74940"/>
    <lineage>
        <taxon>Eukaryota</taxon>
        <taxon>Metazoa</taxon>
        <taxon>Chordata</taxon>
        <taxon>Craniata</taxon>
        <taxon>Vertebrata</taxon>
        <taxon>Euteleostomi</taxon>
        <taxon>Actinopterygii</taxon>
        <taxon>Neopterygii</taxon>
        <taxon>Teleostei</taxon>
        <taxon>Protacanthopterygii</taxon>
        <taxon>Salmoniformes</taxon>
        <taxon>Salmonidae</taxon>
        <taxon>Salmoninae</taxon>
        <taxon>Oncorhynchus</taxon>
    </lineage>
</organism>
<dbReference type="InterPro" id="IPR013783">
    <property type="entry name" value="Ig-like_fold"/>
</dbReference>